<proteinExistence type="predicted"/>
<sequence>MAAGRLEIKSDECFNFYMQKTTVLLTARGKLSYGDISANDAQTFAVYASVSQKGSRKQVAVVFDSLAPWIEAMQSTEAALLSTGRGGERHYTSLDDGVILPPLLGGIYSTA</sequence>
<dbReference type="EMBL" id="KK784874">
    <property type="protein sequence ID" value="KDO84583.1"/>
    <property type="molecule type" value="Genomic_DNA"/>
</dbReference>
<keyword evidence="2" id="KW-1185">Reference proteome</keyword>
<evidence type="ECO:0000313" key="2">
    <source>
        <dbReference type="Proteomes" id="UP000027120"/>
    </source>
</evidence>
<organism evidence="1 2">
    <name type="scientific">Citrus sinensis</name>
    <name type="common">Sweet orange</name>
    <name type="synonym">Citrus aurantium var. sinensis</name>
    <dbReference type="NCBI Taxonomy" id="2711"/>
    <lineage>
        <taxon>Eukaryota</taxon>
        <taxon>Viridiplantae</taxon>
        <taxon>Streptophyta</taxon>
        <taxon>Embryophyta</taxon>
        <taxon>Tracheophyta</taxon>
        <taxon>Spermatophyta</taxon>
        <taxon>Magnoliopsida</taxon>
        <taxon>eudicotyledons</taxon>
        <taxon>Gunneridae</taxon>
        <taxon>Pentapetalae</taxon>
        <taxon>rosids</taxon>
        <taxon>malvids</taxon>
        <taxon>Sapindales</taxon>
        <taxon>Rutaceae</taxon>
        <taxon>Aurantioideae</taxon>
        <taxon>Citrus</taxon>
    </lineage>
</organism>
<reference evidence="1 2" key="1">
    <citation type="submission" date="2014-04" db="EMBL/GenBank/DDBJ databases">
        <authorList>
            <consortium name="International Citrus Genome Consortium"/>
            <person name="Gmitter F."/>
            <person name="Chen C."/>
            <person name="Farmerie W."/>
            <person name="Harkins T."/>
            <person name="Desany B."/>
            <person name="Mohiuddin M."/>
            <person name="Kodira C."/>
            <person name="Borodovsky M."/>
            <person name="Lomsadze A."/>
            <person name="Burns P."/>
            <person name="Jenkins J."/>
            <person name="Prochnik S."/>
            <person name="Shu S."/>
            <person name="Chapman J."/>
            <person name="Pitluck S."/>
            <person name="Schmutz J."/>
            <person name="Rokhsar D."/>
        </authorList>
    </citation>
    <scope>NUCLEOTIDE SEQUENCE</scope>
</reference>
<protein>
    <submittedName>
        <fullName evidence="1">Uncharacterized protein</fullName>
    </submittedName>
</protein>
<evidence type="ECO:0000313" key="1">
    <source>
        <dbReference type="EMBL" id="KDO84583.1"/>
    </source>
</evidence>
<gene>
    <name evidence="1" type="ORF">CISIN_1g041320mg</name>
</gene>
<accession>A0A067GXZ4</accession>
<dbReference type="AlphaFoldDB" id="A0A067GXZ4"/>
<dbReference type="Proteomes" id="UP000027120">
    <property type="component" value="Unassembled WGS sequence"/>
</dbReference>
<name>A0A067GXZ4_CITSI</name>